<organism evidence="1 2">
    <name type="scientific">Tychonema bourrellyi FEM_GT703</name>
    <dbReference type="NCBI Taxonomy" id="2040638"/>
    <lineage>
        <taxon>Bacteria</taxon>
        <taxon>Bacillati</taxon>
        <taxon>Cyanobacteriota</taxon>
        <taxon>Cyanophyceae</taxon>
        <taxon>Oscillatoriophycideae</taxon>
        <taxon>Oscillatoriales</taxon>
        <taxon>Microcoleaceae</taxon>
        <taxon>Tychonema</taxon>
    </lineage>
</organism>
<name>A0A2G4EWH3_9CYAN</name>
<dbReference type="EMBL" id="NXIB02000146">
    <property type="protein sequence ID" value="PHX53871.1"/>
    <property type="molecule type" value="Genomic_DNA"/>
</dbReference>
<comment type="caution">
    <text evidence="1">The sequence shown here is derived from an EMBL/GenBank/DDBJ whole genome shotgun (WGS) entry which is preliminary data.</text>
</comment>
<sequence>MFVGIQIIQFRAGRMPTPQEQFSLCGTGILPVHGEWYTAVSLTGLGDRAKIHQFSTQPQRVLNLLCKRMETKHDQNNCL</sequence>
<protein>
    <submittedName>
        <fullName evidence="1">Uncharacterized protein</fullName>
    </submittedName>
</protein>
<reference evidence="1" key="1">
    <citation type="submission" date="2017-10" db="EMBL/GenBank/DDBJ databases">
        <title>Draft genome sequence of the planktic cyanobacteria Tychonema bourrellyi isolated from alpine lentic freshwater.</title>
        <authorList>
            <person name="Tett A."/>
            <person name="Armanini F."/>
            <person name="Asnicar F."/>
            <person name="Boscaini A."/>
            <person name="Pasolli E."/>
            <person name="Zolfo M."/>
            <person name="Donati C."/>
            <person name="Salmaso N."/>
            <person name="Segata N."/>
        </authorList>
    </citation>
    <scope>NUCLEOTIDE SEQUENCE</scope>
    <source>
        <strain evidence="1">FEM_GT703</strain>
    </source>
</reference>
<gene>
    <name evidence="1" type="ORF">CP500_019170</name>
</gene>
<evidence type="ECO:0000313" key="2">
    <source>
        <dbReference type="Proteomes" id="UP000226442"/>
    </source>
</evidence>
<dbReference type="AlphaFoldDB" id="A0A2G4EWH3"/>
<keyword evidence="2" id="KW-1185">Reference proteome</keyword>
<proteinExistence type="predicted"/>
<dbReference type="Proteomes" id="UP000226442">
    <property type="component" value="Unassembled WGS sequence"/>
</dbReference>
<accession>A0A2G4EWH3</accession>
<evidence type="ECO:0000313" key="1">
    <source>
        <dbReference type="EMBL" id="PHX53871.1"/>
    </source>
</evidence>